<keyword evidence="1" id="KW-0472">Membrane</keyword>
<evidence type="ECO:0000313" key="2">
    <source>
        <dbReference type="EMBL" id="EAZ81440.1"/>
    </source>
</evidence>
<dbReference type="InterPro" id="IPR009325">
    <property type="entry name" value="DUF983"/>
</dbReference>
<evidence type="ECO:0000256" key="1">
    <source>
        <dbReference type="SAM" id="Phobius"/>
    </source>
</evidence>
<keyword evidence="3" id="KW-1185">Reference proteome</keyword>
<keyword evidence="1" id="KW-1133">Transmembrane helix</keyword>
<dbReference type="Pfam" id="PF06170">
    <property type="entry name" value="DUF983"/>
    <property type="match status" value="1"/>
</dbReference>
<keyword evidence="1" id="KW-0812">Transmembrane</keyword>
<accession>A3HXW7</accession>
<feature type="transmembrane region" description="Helical" evidence="1">
    <location>
        <begin position="90"/>
        <end position="109"/>
    </location>
</feature>
<dbReference type="AlphaFoldDB" id="A3HXW7"/>
<dbReference type="EMBL" id="AAXU02000001">
    <property type="protein sequence ID" value="EAZ81440.1"/>
    <property type="molecule type" value="Genomic_DNA"/>
</dbReference>
<dbReference type="eggNOG" id="COG5349">
    <property type="taxonomic scope" value="Bacteria"/>
</dbReference>
<reference evidence="2 3" key="1">
    <citation type="journal article" date="2011" name="J. Bacteriol.">
        <title>Complete genome sequence of Algoriphagus sp. PR1, bacterial prey of a colony-forming choanoflagellate.</title>
        <authorList>
            <person name="Alegado R.A."/>
            <person name="Ferriera S."/>
            <person name="Nusbaum C."/>
            <person name="Young S.K."/>
            <person name="Zeng Q."/>
            <person name="Imamovic A."/>
            <person name="Fairclough S.R."/>
            <person name="King N."/>
        </authorList>
    </citation>
    <scope>NUCLEOTIDE SEQUENCE [LARGE SCALE GENOMIC DNA]</scope>
    <source>
        <strain evidence="2 3">PR1</strain>
    </source>
</reference>
<evidence type="ECO:0000313" key="3">
    <source>
        <dbReference type="Proteomes" id="UP000003919"/>
    </source>
</evidence>
<gene>
    <name evidence="2" type="ORF">ALPR1_20428</name>
</gene>
<feature type="transmembrane region" description="Helical" evidence="1">
    <location>
        <begin position="58"/>
        <end position="78"/>
    </location>
</feature>
<comment type="caution">
    <text evidence="2">The sequence shown here is derived from an EMBL/GenBank/DDBJ whole genome shotgun (WGS) entry which is preliminary data.</text>
</comment>
<proteinExistence type="predicted"/>
<dbReference type="STRING" id="388413.ALPR1_20428"/>
<protein>
    <recommendedName>
        <fullName evidence="4">DUF983 domain-containing protein</fullName>
    </recommendedName>
</protein>
<sequence>MKLWSKDSYFKSISTCTCPKCHQGRIFQKMDLKKPATLFEMNPKCDYCQQSFEPEPGYYFGAMFISYALNTALFISVWLGLEIFYPEYSLGLLLTLIVISAIILLPFFFRVSRSAWIAIFVPYEASKELG</sequence>
<organism evidence="2 3">
    <name type="scientific">Algoriphagus machipongonensis</name>
    <dbReference type="NCBI Taxonomy" id="388413"/>
    <lineage>
        <taxon>Bacteria</taxon>
        <taxon>Pseudomonadati</taxon>
        <taxon>Bacteroidota</taxon>
        <taxon>Cytophagia</taxon>
        <taxon>Cytophagales</taxon>
        <taxon>Cyclobacteriaceae</taxon>
        <taxon>Algoriphagus</taxon>
    </lineage>
</organism>
<dbReference type="HOGENOM" id="CLU_133146_0_1_10"/>
<name>A3HXW7_9BACT</name>
<dbReference type="Proteomes" id="UP000003919">
    <property type="component" value="Unassembled WGS sequence"/>
</dbReference>
<evidence type="ECO:0008006" key="4">
    <source>
        <dbReference type="Google" id="ProtNLM"/>
    </source>
</evidence>